<dbReference type="AlphaFoldDB" id="I8RBI5"/>
<proteinExistence type="predicted"/>
<reference evidence="1 2" key="1">
    <citation type="journal article" date="2012" name="J. Bacteriol.">
        <title>Draft Genome Sequences for Two Metal-Reducing Pelosinus fermentans Strains Isolated from a Cr(VI)-Contaminated Site and for Type Strain R7.</title>
        <authorList>
            <person name="Brown S.D."/>
            <person name="Podar M."/>
            <person name="Klingeman D.M."/>
            <person name="Johnson C.M."/>
            <person name="Yang Z.K."/>
            <person name="Utturkar S.M."/>
            <person name="Land M.L."/>
            <person name="Mosher J.J."/>
            <person name="Hurt R.A.Jr."/>
            <person name="Phelps T.J."/>
            <person name="Palumbo A.V."/>
            <person name="Arkin A.P."/>
            <person name="Hazen T.C."/>
            <person name="Elias D.A."/>
        </authorList>
    </citation>
    <scope>NUCLEOTIDE SEQUENCE [LARGE SCALE GENOMIC DNA]</scope>
    <source>
        <strain evidence="1 2">B4</strain>
    </source>
</reference>
<organism evidence="1 2">
    <name type="scientific">Pelosinus fermentans B4</name>
    <dbReference type="NCBI Taxonomy" id="1149862"/>
    <lineage>
        <taxon>Bacteria</taxon>
        <taxon>Bacillati</taxon>
        <taxon>Bacillota</taxon>
        <taxon>Negativicutes</taxon>
        <taxon>Selenomonadales</taxon>
        <taxon>Sporomusaceae</taxon>
        <taxon>Pelosinus</taxon>
    </lineage>
</organism>
<gene>
    <name evidence="1" type="ORF">FB4_0884</name>
</gene>
<dbReference type="EMBL" id="AKVJ01000066">
    <property type="protein sequence ID" value="EIW16373.1"/>
    <property type="molecule type" value="Genomic_DNA"/>
</dbReference>
<comment type="caution">
    <text evidence="1">The sequence shown here is derived from an EMBL/GenBank/DDBJ whole genome shotgun (WGS) entry which is preliminary data.</text>
</comment>
<name>I8RBI5_9FIRM</name>
<protein>
    <submittedName>
        <fullName evidence="1">Uncharacterized protein</fullName>
    </submittedName>
</protein>
<sequence>MKSENYKWEWVDSYLMQYNQILQEMKEKSSAIPPDQKLDYLRQVQRLEEEQNRFKASYRKVQEGNESEQDQMQDVLHKVWRELAHSFDQVIKKYK</sequence>
<evidence type="ECO:0000313" key="1">
    <source>
        <dbReference type="EMBL" id="EIW16373.1"/>
    </source>
</evidence>
<dbReference type="Proteomes" id="UP000004324">
    <property type="component" value="Unassembled WGS sequence"/>
</dbReference>
<accession>I8RBI5</accession>
<evidence type="ECO:0000313" key="2">
    <source>
        <dbReference type="Proteomes" id="UP000004324"/>
    </source>
</evidence>
<dbReference type="PATRIC" id="fig|1149862.3.peg.3887"/>
<dbReference type="RefSeq" id="WP_007937380.1">
    <property type="nucleotide sequence ID" value="NZ_AKVJ01000066.1"/>
</dbReference>
<keyword evidence="2" id="KW-1185">Reference proteome</keyword>
<dbReference type="OrthoDB" id="9918836at2"/>